<feature type="binding site" evidence="12">
    <location>
        <position position="344"/>
    </location>
    <ligand>
        <name>UDP-N-acetyl-alpha-D-glucosamine</name>
        <dbReference type="ChEBI" id="CHEBI:57705"/>
    </ligand>
</feature>
<dbReference type="SUPFAM" id="SSF55205">
    <property type="entry name" value="EPT/RTPC-like"/>
    <property type="match status" value="1"/>
</dbReference>
<keyword evidence="15" id="KW-1185">Reference proteome</keyword>
<comment type="catalytic activity">
    <reaction evidence="11 12">
        <text>phosphoenolpyruvate + UDP-N-acetyl-alpha-D-glucosamine = UDP-N-acetyl-3-O-(1-carboxyvinyl)-alpha-D-glucosamine + phosphate</text>
        <dbReference type="Rhea" id="RHEA:18681"/>
        <dbReference type="ChEBI" id="CHEBI:43474"/>
        <dbReference type="ChEBI" id="CHEBI:57705"/>
        <dbReference type="ChEBI" id="CHEBI:58702"/>
        <dbReference type="ChEBI" id="CHEBI:68483"/>
        <dbReference type="EC" id="2.5.1.7"/>
    </reaction>
</comment>
<dbReference type="HAMAP" id="MF_00111">
    <property type="entry name" value="MurA"/>
    <property type="match status" value="1"/>
</dbReference>
<dbReference type="GO" id="GO:0051301">
    <property type="term" value="P:cell division"/>
    <property type="evidence" value="ECO:0007669"/>
    <property type="project" value="UniProtKB-KW"/>
</dbReference>
<protein>
    <recommendedName>
        <fullName evidence="12">UDP-N-acetylglucosamine 1-carboxyvinyltransferase</fullName>
        <ecNumber evidence="12">2.5.1.7</ecNumber>
    </recommendedName>
    <alternativeName>
        <fullName evidence="12">Enoylpyruvate transferase</fullName>
    </alternativeName>
    <alternativeName>
        <fullName evidence="12">UDP-N-acetylglucosamine enolpyruvyl transferase</fullName>
        <shortName evidence="12">EPT</shortName>
    </alternativeName>
</protein>
<dbReference type="GO" id="GO:0008760">
    <property type="term" value="F:UDP-N-acetylglucosamine 1-carboxyvinyltransferase activity"/>
    <property type="evidence" value="ECO:0007669"/>
    <property type="project" value="UniProtKB-UniRule"/>
</dbReference>
<evidence type="ECO:0000256" key="2">
    <source>
        <dbReference type="ARBA" id="ARBA00004752"/>
    </source>
</evidence>
<dbReference type="Pfam" id="PF00275">
    <property type="entry name" value="EPSP_synthase"/>
    <property type="match status" value="1"/>
</dbReference>
<dbReference type="PANTHER" id="PTHR43783">
    <property type="entry name" value="UDP-N-ACETYLGLUCOSAMINE 1-CARBOXYVINYLTRANSFERASE"/>
    <property type="match status" value="1"/>
</dbReference>
<evidence type="ECO:0000256" key="4">
    <source>
        <dbReference type="ARBA" id="ARBA00022618"/>
    </source>
</evidence>
<evidence type="ECO:0000256" key="8">
    <source>
        <dbReference type="ARBA" id="ARBA00023306"/>
    </source>
</evidence>
<keyword evidence="7 12" id="KW-0573">Peptidoglycan synthesis</keyword>
<dbReference type="NCBIfam" id="NF006873">
    <property type="entry name" value="PRK09369.1"/>
    <property type="match status" value="1"/>
</dbReference>
<evidence type="ECO:0000259" key="13">
    <source>
        <dbReference type="Pfam" id="PF00275"/>
    </source>
</evidence>
<sequence>MLEKILQGGKMHEYLIEGGFPIKGSIRACGNKNAALPCIAAALLTDETVILHNIPEIEDTSVMLNILQSFGAKATNIGKHSWKIEAQNIQPVCIPSALSKKIRASILFAGPMLARCGKAEMLPPGGDVIGKRRLDTHFFALEQLGARVKINGHFSFTANKLIGADIFLDECSVTATENAVMAAVLAEGETVITNAASEPHIQDLCNMLNAMGAHISGIGSNILKISGVKKLHSCEFTIGPDYMEIGSFIGLAAATKGSITIEGVENLDLRPLKTGFAKLGITWTQEGDSICVSSIQEMKTNADVGTKIPKIDDSPWPGFPPDLTSIMTVVATQVEGTVLIFEKMFESRMFFVDKLINMGAQITLCDPHRAVVSGPSVLHGDHLVSPDVRAGMAMVIAAMIAHGESRISNVYQIERGYENLVERLRVLGAHITKISVE</sequence>
<dbReference type="AlphaFoldDB" id="A0A1T4K5P6"/>
<feature type="active site" description="Proton donor" evidence="12">
    <location>
        <position position="127"/>
    </location>
</feature>
<evidence type="ECO:0000256" key="6">
    <source>
        <dbReference type="ARBA" id="ARBA00022960"/>
    </source>
</evidence>
<gene>
    <name evidence="12" type="primary">murA</name>
    <name evidence="14" type="ORF">SAMN02745149_01013</name>
</gene>
<feature type="binding site" evidence="12">
    <location>
        <position position="322"/>
    </location>
    <ligand>
        <name>UDP-N-acetyl-alpha-D-glucosamine</name>
        <dbReference type="ChEBI" id="CHEBI:57705"/>
    </ligand>
</feature>
<keyword evidence="9 12" id="KW-0961">Cell wall biogenesis/degradation</keyword>
<evidence type="ECO:0000256" key="7">
    <source>
        <dbReference type="ARBA" id="ARBA00022984"/>
    </source>
</evidence>
<dbReference type="NCBIfam" id="TIGR01072">
    <property type="entry name" value="murA"/>
    <property type="match status" value="1"/>
</dbReference>
<feature type="domain" description="Enolpyruvate transferase" evidence="13">
    <location>
        <begin position="17"/>
        <end position="424"/>
    </location>
</feature>
<dbReference type="GO" id="GO:0071555">
    <property type="term" value="P:cell wall organization"/>
    <property type="evidence" value="ECO:0007669"/>
    <property type="project" value="UniProtKB-KW"/>
</dbReference>
<comment type="subcellular location">
    <subcellularLocation>
        <location evidence="1 12">Cytoplasm</location>
    </subcellularLocation>
</comment>
<keyword evidence="8 12" id="KW-0131">Cell cycle</keyword>
<dbReference type="GO" id="GO:0019277">
    <property type="term" value="P:UDP-N-acetylgalactosamine biosynthetic process"/>
    <property type="evidence" value="ECO:0007669"/>
    <property type="project" value="InterPro"/>
</dbReference>
<comment type="function">
    <text evidence="12">Cell wall formation. Adds enolpyruvyl to UDP-N-acetylglucosamine.</text>
</comment>
<dbReference type="InterPro" id="IPR013792">
    <property type="entry name" value="RNA3'P_cycl/enolpyr_Trfase_a/b"/>
</dbReference>
<dbReference type="UniPathway" id="UPA00219"/>
<reference evidence="14 15" key="1">
    <citation type="submission" date="2017-02" db="EMBL/GenBank/DDBJ databases">
        <authorList>
            <person name="Peterson S.W."/>
        </authorList>
    </citation>
    <scope>NUCLEOTIDE SEQUENCE [LARGE SCALE GENOMIC DNA]</scope>
    <source>
        <strain evidence="14 15">ATCC BAA-908</strain>
    </source>
</reference>
<dbReference type="GO" id="GO:0008360">
    <property type="term" value="P:regulation of cell shape"/>
    <property type="evidence" value="ECO:0007669"/>
    <property type="project" value="UniProtKB-KW"/>
</dbReference>
<dbReference type="Proteomes" id="UP000190423">
    <property type="component" value="Unassembled WGS sequence"/>
</dbReference>
<dbReference type="Gene3D" id="3.65.10.10">
    <property type="entry name" value="Enolpyruvate transferase domain"/>
    <property type="match status" value="2"/>
</dbReference>
<accession>A0A1T4K5P6</accession>
<evidence type="ECO:0000256" key="12">
    <source>
        <dbReference type="HAMAP-Rule" id="MF_00111"/>
    </source>
</evidence>
<evidence type="ECO:0000256" key="5">
    <source>
        <dbReference type="ARBA" id="ARBA00022679"/>
    </source>
</evidence>
<dbReference type="STRING" id="261392.SAMN02745149_01013"/>
<feature type="binding site" evidence="12">
    <location>
        <begin position="32"/>
        <end position="33"/>
    </location>
    <ligand>
        <name>phosphoenolpyruvate</name>
        <dbReference type="ChEBI" id="CHEBI:58702"/>
    </ligand>
</feature>
<dbReference type="PANTHER" id="PTHR43783:SF1">
    <property type="entry name" value="UDP-N-ACETYLGLUCOSAMINE 1-CARBOXYVINYLTRANSFERASE"/>
    <property type="match status" value="1"/>
</dbReference>
<dbReference type="GO" id="GO:0005737">
    <property type="term" value="C:cytoplasm"/>
    <property type="evidence" value="ECO:0007669"/>
    <property type="project" value="UniProtKB-SubCell"/>
</dbReference>
<evidence type="ECO:0000313" key="14">
    <source>
        <dbReference type="EMBL" id="SJZ37749.1"/>
    </source>
</evidence>
<comment type="similarity">
    <text evidence="10 12">Belongs to the EPSP synthase family. MurA subfamily.</text>
</comment>
<dbReference type="CDD" id="cd01555">
    <property type="entry name" value="UdpNAET"/>
    <property type="match status" value="1"/>
</dbReference>
<comment type="caution">
    <text evidence="12">Lacks conserved residue(s) required for the propagation of feature annotation.</text>
</comment>
<keyword evidence="3 12" id="KW-0963">Cytoplasm</keyword>
<evidence type="ECO:0000256" key="9">
    <source>
        <dbReference type="ARBA" id="ARBA00023316"/>
    </source>
</evidence>
<evidence type="ECO:0000256" key="11">
    <source>
        <dbReference type="ARBA" id="ARBA00047527"/>
    </source>
</evidence>
<organism evidence="14 15">
    <name type="scientific">Treponema porcinum</name>
    <dbReference type="NCBI Taxonomy" id="261392"/>
    <lineage>
        <taxon>Bacteria</taxon>
        <taxon>Pseudomonadati</taxon>
        <taxon>Spirochaetota</taxon>
        <taxon>Spirochaetia</taxon>
        <taxon>Spirochaetales</taxon>
        <taxon>Treponemataceae</taxon>
        <taxon>Treponema</taxon>
    </lineage>
</organism>
<dbReference type="GO" id="GO:0009252">
    <property type="term" value="P:peptidoglycan biosynthetic process"/>
    <property type="evidence" value="ECO:0007669"/>
    <property type="project" value="UniProtKB-UniRule"/>
</dbReference>
<name>A0A1T4K5P6_TREPO</name>
<evidence type="ECO:0000256" key="1">
    <source>
        <dbReference type="ARBA" id="ARBA00004496"/>
    </source>
</evidence>
<dbReference type="InterPro" id="IPR050068">
    <property type="entry name" value="MurA_subfamily"/>
</dbReference>
<proteinExistence type="inferred from homology"/>
<dbReference type="InterPro" id="IPR005750">
    <property type="entry name" value="UDP_GlcNAc_COvinyl_MurA"/>
</dbReference>
<evidence type="ECO:0000256" key="3">
    <source>
        <dbReference type="ARBA" id="ARBA00022490"/>
    </source>
</evidence>
<keyword evidence="5 12" id="KW-0808">Transferase</keyword>
<comment type="pathway">
    <text evidence="2 12">Cell wall biogenesis; peptidoglycan biosynthesis.</text>
</comment>
<feature type="binding site" evidence="12">
    <location>
        <position position="103"/>
    </location>
    <ligand>
        <name>UDP-N-acetyl-alpha-D-glucosamine</name>
        <dbReference type="ChEBI" id="CHEBI:57705"/>
    </ligand>
</feature>
<dbReference type="EMBL" id="FUWG01000006">
    <property type="protein sequence ID" value="SJZ37749.1"/>
    <property type="molecule type" value="Genomic_DNA"/>
</dbReference>
<keyword evidence="6 12" id="KW-0133">Cell shape</keyword>
<dbReference type="InterPro" id="IPR001986">
    <property type="entry name" value="Enolpyruvate_Tfrase_dom"/>
</dbReference>
<dbReference type="InterPro" id="IPR036968">
    <property type="entry name" value="Enolpyruvate_Tfrase_sf"/>
</dbReference>
<evidence type="ECO:0000256" key="10">
    <source>
        <dbReference type="ARBA" id="ARBA00038367"/>
    </source>
</evidence>
<evidence type="ECO:0000313" key="15">
    <source>
        <dbReference type="Proteomes" id="UP000190423"/>
    </source>
</evidence>
<dbReference type="EC" id="2.5.1.7" evidence="12"/>
<keyword evidence="4 12" id="KW-0132">Cell division</keyword>